<reference evidence="1 2" key="1">
    <citation type="submission" date="2016-09" db="EMBL/GenBank/DDBJ databases">
        <title>Complete genome sequence of Deltia acidovorans CM13 isolated from murine proximal colonic tissue.</title>
        <authorList>
            <person name="Saffarian A."/>
        </authorList>
    </citation>
    <scope>NUCLEOTIDE SEQUENCE [LARGE SCALE GENOMIC DNA]</scope>
    <source>
        <strain evidence="1 2">CM13</strain>
    </source>
</reference>
<keyword evidence="2" id="KW-1185">Reference proteome</keyword>
<sequence length="124" mass="13938">MTRYQALRRMGFDPLASGFVAFLNFLFGAPRNEIRVMHTVIEFDAEEQRPGNTLIELLGKHLDTWPEGYGRVIQTKDGSFWASSGYDTGINLFQIAEIATDRETAVATKAKWLAQRAQAAKEQA</sequence>
<dbReference type="Proteomes" id="UP000095607">
    <property type="component" value="Chromosome"/>
</dbReference>
<accession>A0ABN4SDP6</accession>
<evidence type="ECO:0000313" key="1">
    <source>
        <dbReference type="EMBL" id="AOV01706.1"/>
    </source>
</evidence>
<protein>
    <submittedName>
        <fullName evidence="1">Uncharacterized protein</fullName>
    </submittedName>
</protein>
<organism evidence="1 2">
    <name type="scientific">Delftia tsuruhatensis</name>
    <dbReference type="NCBI Taxonomy" id="180282"/>
    <lineage>
        <taxon>Bacteria</taxon>
        <taxon>Pseudomonadati</taxon>
        <taxon>Pseudomonadota</taxon>
        <taxon>Betaproteobacteria</taxon>
        <taxon>Burkholderiales</taxon>
        <taxon>Comamonadaceae</taxon>
        <taxon>Delftia</taxon>
    </lineage>
</organism>
<dbReference type="RefSeq" id="WP_046240556.1">
    <property type="nucleotide sequence ID" value="NZ_CBCSDN010000074.1"/>
</dbReference>
<name>A0ABN4SDP6_9BURK</name>
<evidence type="ECO:0000313" key="2">
    <source>
        <dbReference type="Proteomes" id="UP000095607"/>
    </source>
</evidence>
<proteinExistence type="predicted"/>
<gene>
    <name evidence="1" type="ORF">BI380_10240</name>
</gene>
<dbReference type="EMBL" id="CP017420">
    <property type="protein sequence ID" value="AOV01706.1"/>
    <property type="molecule type" value="Genomic_DNA"/>
</dbReference>